<keyword evidence="2" id="KW-1185">Reference proteome</keyword>
<dbReference type="AlphaFoldDB" id="A0A8B6XBS9"/>
<dbReference type="SMART" id="SM00966">
    <property type="entry name" value="SpoVT_AbrB"/>
    <property type="match status" value="1"/>
</dbReference>
<protein>
    <submittedName>
        <fullName evidence="3">AbrB/MazE/SpoVT family DNA-binding domain-containing protein</fullName>
    </submittedName>
</protein>
<feature type="domain" description="SpoVT-AbrB" evidence="1">
    <location>
        <begin position="15"/>
        <end position="60"/>
    </location>
</feature>
<name>A0A8B6XBS9_9BURK</name>
<evidence type="ECO:0000313" key="2">
    <source>
        <dbReference type="Proteomes" id="UP000675920"/>
    </source>
</evidence>
<evidence type="ECO:0000259" key="1">
    <source>
        <dbReference type="SMART" id="SM00966"/>
    </source>
</evidence>
<dbReference type="OrthoDB" id="9795766at2"/>
<accession>A0A8B6XBS9</accession>
<dbReference type="SUPFAM" id="SSF89447">
    <property type="entry name" value="AbrB/MazE/MraZ-like"/>
    <property type="match status" value="1"/>
</dbReference>
<dbReference type="Proteomes" id="UP000675920">
    <property type="component" value="Unplaced"/>
</dbReference>
<evidence type="ECO:0000313" key="3">
    <source>
        <dbReference type="RefSeq" id="WP_084545325.1"/>
    </source>
</evidence>
<reference evidence="3" key="2">
    <citation type="submission" date="2025-08" db="UniProtKB">
        <authorList>
            <consortium name="RefSeq"/>
        </authorList>
    </citation>
    <scope>IDENTIFICATION</scope>
</reference>
<reference evidence="3" key="1">
    <citation type="journal article" date="2003" name="Mol. Cell">
        <title>Crystal structure of the MazE/MazF complex: molecular bases of antidote-toxin recognition.</title>
        <authorList>
            <person name="Kamada K."/>
            <person name="Hanaoka F."/>
            <person name="Burley S.K."/>
        </authorList>
    </citation>
    <scope>NUCLEOTIDE SEQUENCE</scope>
</reference>
<sequence>MHKQFERDAVRVEIQKWGNSAAVRLSALLLKEAGMQVGQRLELRVEVGRLVLELASESLDDLLAVMTPENQHGPGLNGPAMGAEVW</sequence>
<dbReference type="GO" id="GO:0097351">
    <property type="term" value="F:toxin sequestering activity"/>
    <property type="evidence" value="ECO:0007669"/>
    <property type="project" value="InterPro"/>
</dbReference>
<dbReference type="InterPro" id="IPR039052">
    <property type="entry name" value="Antitox_PemI-like"/>
</dbReference>
<dbReference type="PANTHER" id="PTHR40516:SF1">
    <property type="entry name" value="ANTITOXIN CHPS-RELATED"/>
    <property type="match status" value="1"/>
</dbReference>
<dbReference type="InterPro" id="IPR037914">
    <property type="entry name" value="SpoVT-AbrB_sf"/>
</dbReference>
<dbReference type="PANTHER" id="PTHR40516">
    <property type="entry name" value="ANTITOXIN CHPS-RELATED"/>
    <property type="match status" value="1"/>
</dbReference>
<dbReference type="Gene3D" id="2.10.260.10">
    <property type="match status" value="1"/>
</dbReference>
<dbReference type="RefSeq" id="WP_084545325.1">
    <property type="nucleotide sequence ID" value="NZ_KI519499.1"/>
</dbReference>
<proteinExistence type="predicted"/>
<organism evidence="2 3">
    <name type="scientific">Derxia gummosa DSM 723</name>
    <dbReference type="NCBI Taxonomy" id="1121388"/>
    <lineage>
        <taxon>Bacteria</taxon>
        <taxon>Pseudomonadati</taxon>
        <taxon>Pseudomonadota</taxon>
        <taxon>Betaproteobacteria</taxon>
        <taxon>Burkholderiales</taxon>
        <taxon>Alcaligenaceae</taxon>
        <taxon>Derxia</taxon>
    </lineage>
</organism>
<dbReference type="GO" id="GO:0003677">
    <property type="term" value="F:DNA binding"/>
    <property type="evidence" value="ECO:0007669"/>
    <property type="project" value="InterPro"/>
</dbReference>
<dbReference type="InterPro" id="IPR007159">
    <property type="entry name" value="SpoVT-AbrB_dom"/>
</dbReference>
<keyword evidence="3" id="KW-0238">DNA-binding</keyword>